<keyword evidence="3" id="KW-1185">Reference proteome</keyword>
<reference evidence="2 3" key="1">
    <citation type="submission" date="2023-04" db="EMBL/GenBank/DDBJ databases">
        <title>A novel bacteria isolated from coastal sediment.</title>
        <authorList>
            <person name="Liu X.-J."/>
            <person name="Du Z.-J."/>
        </authorList>
    </citation>
    <scope>NUCLEOTIDE SEQUENCE [LARGE SCALE GENOMIC DNA]</scope>
    <source>
        <strain evidence="2 3">SDUM461003</strain>
    </source>
</reference>
<dbReference type="PANTHER" id="PTHR36505">
    <property type="entry name" value="BLR1072 PROTEIN"/>
    <property type="match status" value="1"/>
</dbReference>
<dbReference type="PANTHER" id="PTHR36505:SF1">
    <property type="entry name" value="BLR1072 PROTEIN"/>
    <property type="match status" value="1"/>
</dbReference>
<dbReference type="InterPro" id="IPR027275">
    <property type="entry name" value="PRC-brl_dom"/>
</dbReference>
<proteinExistence type="predicted"/>
<dbReference type="Gene3D" id="3.30.1340.30">
    <property type="match status" value="1"/>
</dbReference>
<organism evidence="2 3">
    <name type="scientific">Thalassobacterium maritimum</name>
    <dbReference type="NCBI Taxonomy" id="3041265"/>
    <lineage>
        <taxon>Bacteria</taxon>
        <taxon>Pseudomonadati</taxon>
        <taxon>Verrucomicrobiota</taxon>
        <taxon>Opitutia</taxon>
        <taxon>Puniceicoccales</taxon>
        <taxon>Coraliomargaritaceae</taxon>
        <taxon>Thalassobacterium</taxon>
    </lineage>
</organism>
<feature type="domain" description="PRC-barrel" evidence="1">
    <location>
        <begin position="40"/>
        <end position="116"/>
    </location>
</feature>
<dbReference type="EMBL" id="JARXHW010000017">
    <property type="protein sequence ID" value="MDQ8207674.1"/>
    <property type="molecule type" value="Genomic_DNA"/>
</dbReference>
<dbReference type="Gene3D" id="2.30.30.240">
    <property type="entry name" value="PRC-barrel domain"/>
    <property type="match status" value="1"/>
</dbReference>
<sequence>MKKTVITYASILAISATGFAKSPDLGENYKLIQNDRIETKVTVEDLTGTPVYDKYGVEIGNVSDIQVNAKDGKLTTAYLSVGGTWGLGESHVSLPYDQLTHNEAENRFTVDTTESEIKAYIDHQRQSMKRGTAHQQQWDHDENKLSKMWHDVKSSLSVEDNDLAEVEAEIEDNTVYLEGEVESQALKNQIEKAFAATTNLRIVNEIEVEM</sequence>
<gene>
    <name evidence="2" type="ORF">QEH52_09150</name>
</gene>
<accession>A0ABU1AU40</accession>
<dbReference type="RefSeq" id="WP_308949893.1">
    <property type="nucleotide sequence ID" value="NZ_JARXHW010000017.1"/>
</dbReference>
<dbReference type="SUPFAM" id="SSF50346">
    <property type="entry name" value="PRC-barrel domain"/>
    <property type="match status" value="1"/>
</dbReference>
<dbReference type="Proteomes" id="UP001225316">
    <property type="component" value="Unassembled WGS sequence"/>
</dbReference>
<comment type="caution">
    <text evidence="2">The sequence shown here is derived from an EMBL/GenBank/DDBJ whole genome shotgun (WGS) entry which is preliminary data.</text>
</comment>
<evidence type="ECO:0000259" key="1">
    <source>
        <dbReference type="Pfam" id="PF05239"/>
    </source>
</evidence>
<name>A0ABU1AU40_9BACT</name>
<evidence type="ECO:0000313" key="3">
    <source>
        <dbReference type="Proteomes" id="UP001225316"/>
    </source>
</evidence>
<evidence type="ECO:0000313" key="2">
    <source>
        <dbReference type="EMBL" id="MDQ8207674.1"/>
    </source>
</evidence>
<dbReference type="Pfam" id="PF05239">
    <property type="entry name" value="PRC"/>
    <property type="match status" value="1"/>
</dbReference>
<dbReference type="InterPro" id="IPR011033">
    <property type="entry name" value="PRC_barrel-like_sf"/>
</dbReference>
<protein>
    <submittedName>
        <fullName evidence="2">PRC-barrel domain-containing protein</fullName>
    </submittedName>
</protein>